<keyword evidence="2" id="KW-1185">Reference proteome</keyword>
<dbReference type="Proteomes" id="UP000289411">
    <property type="component" value="Unassembled WGS sequence"/>
</dbReference>
<reference evidence="1 2" key="1">
    <citation type="submission" date="2018-09" db="EMBL/GenBank/DDBJ databases">
        <authorList>
            <person name="Grouzdev D.S."/>
            <person name="Krutkina M.S."/>
        </authorList>
    </citation>
    <scope>NUCLEOTIDE SEQUENCE [LARGE SCALE GENOMIC DNA]</scope>
    <source>
        <strain evidence="1 2">RmlP001</strain>
    </source>
</reference>
<dbReference type="EMBL" id="QYBC01000017">
    <property type="protein sequence ID" value="RYB02822.1"/>
    <property type="molecule type" value="Genomic_DNA"/>
</dbReference>
<protein>
    <submittedName>
        <fullName evidence="1">Uncharacterized protein</fullName>
    </submittedName>
</protein>
<name>A0A4Q2R7W0_9HYPH</name>
<gene>
    <name evidence="1" type="ORF">D3272_19155</name>
</gene>
<accession>A0A4Q2R7W0</accession>
<proteinExistence type="predicted"/>
<evidence type="ECO:0000313" key="2">
    <source>
        <dbReference type="Proteomes" id="UP000289411"/>
    </source>
</evidence>
<dbReference type="AlphaFoldDB" id="A0A4Q2R7W0"/>
<organism evidence="1 2">
    <name type="scientific">Lichenibacterium ramalinae</name>
    <dbReference type="NCBI Taxonomy" id="2316527"/>
    <lineage>
        <taxon>Bacteria</taxon>
        <taxon>Pseudomonadati</taxon>
        <taxon>Pseudomonadota</taxon>
        <taxon>Alphaproteobacteria</taxon>
        <taxon>Hyphomicrobiales</taxon>
        <taxon>Lichenihabitantaceae</taxon>
        <taxon>Lichenibacterium</taxon>
    </lineage>
</organism>
<reference evidence="1 2" key="2">
    <citation type="submission" date="2019-02" db="EMBL/GenBank/DDBJ databases">
        <title>'Lichenibacterium ramalinii' gen. nov. sp. nov., 'Lichenibacterium minor' gen. nov. sp. nov.</title>
        <authorList>
            <person name="Pankratov T."/>
        </authorList>
    </citation>
    <scope>NUCLEOTIDE SEQUENCE [LARGE SCALE GENOMIC DNA]</scope>
    <source>
        <strain evidence="1 2">RmlP001</strain>
    </source>
</reference>
<comment type="caution">
    <text evidence="1">The sequence shown here is derived from an EMBL/GenBank/DDBJ whole genome shotgun (WGS) entry which is preliminary data.</text>
</comment>
<evidence type="ECO:0000313" key="1">
    <source>
        <dbReference type="EMBL" id="RYB02822.1"/>
    </source>
</evidence>
<sequence length="143" mass="14813">MHIQADADADTHGRAADAEFRAMLAPIMAGARARGVADGLELLGVGAVLIDATGCVLHAGERGRRMMAGWLRVVERHLVAERPGDDHAIAELLGSAIAGRPTPGGLRLGGLGGEPSLTVRALVFPSDEGSAQRLHAVLVLDET</sequence>